<comment type="caution">
    <text evidence="1">The sequence shown here is derived from an EMBL/GenBank/DDBJ whole genome shotgun (WGS) entry which is preliminary data.</text>
</comment>
<name>A0ACB9AY02_ARCLA</name>
<evidence type="ECO:0000313" key="1">
    <source>
        <dbReference type="EMBL" id="KAI3715037.1"/>
    </source>
</evidence>
<protein>
    <submittedName>
        <fullName evidence="1">Uncharacterized protein</fullName>
    </submittedName>
</protein>
<evidence type="ECO:0000313" key="2">
    <source>
        <dbReference type="Proteomes" id="UP001055879"/>
    </source>
</evidence>
<organism evidence="1 2">
    <name type="scientific">Arctium lappa</name>
    <name type="common">Greater burdock</name>
    <name type="synonym">Lappa major</name>
    <dbReference type="NCBI Taxonomy" id="4217"/>
    <lineage>
        <taxon>Eukaryota</taxon>
        <taxon>Viridiplantae</taxon>
        <taxon>Streptophyta</taxon>
        <taxon>Embryophyta</taxon>
        <taxon>Tracheophyta</taxon>
        <taxon>Spermatophyta</taxon>
        <taxon>Magnoliopsida</taxon>
        <taxon>eudicotyledons</taxon>
        <taxon>Gunneridae</taxon>
        <taxon>Pentapetalae</taxon>
        <taxon>asterids</taxon>
        <taxon>campanulids</taxon>
        <taxon>Asterales</taxon>
        <taxon>Asteraceae</taxon>
        <taxon>Carduoideae</taxon>
        <taxon>Cardueae</taxon>
        <taxon>Arctiinae</taxon>
        <taxon>Arctium</taxon>
    </lineage>
</organism>
<proteinExistence type="predicted"/>
<reference evidence="2" key="1">
    <citation type="journal article" date="2022" name="Mol. Ecol. Resour.">
        <title>The genomes of chicory, endive, great burdock and yacon provide insights into Asteraceae palaeo-polyploidization history and plant inulin production.</title>
        <authorList>
            <person name="Fan W."/>
            <person name="Wang S."/>
            <person name="Wang H."/>
            <person name="Wang A."/>
            <person name="Jiang F."/>
            <person name="Liu H."/>
            <person name="Zhao H."/>
            <person name="Xu D."/>
            <person name="Zhang Y."/>
        </authorList>
    </citation>
    <scope>NUCLEOTIDE SEQUENCE [LARGE SCALE GENOMIC DNA]</scope>
    <source>
        <strain evidence="2">cv. Niubang</strain>
    </source>
</reference>
<accession>A0ACB9AY02</accession>
<gene>
    <name evidence="1" type="ORF">L6452_22002</name>
</gene>
<dbReference type="Proteomes" id="UP001055879">
    <property type="component" value="Linkage Group LG07"/>
</dbReference>
<sequence length="238" mass="26614">MATLNEQSFKGPRCQETKGVEGDSARQKTSTTKCSNDPSKGGNTPGEGEDRYNYQELMDTMGNINLDVIKQGSDIKEMKLVILSQQVQITKLKKLVKKLVQKRKRKQFVLKKRADAFKKGEKQDEKEKLSPSEKAQAAVNEKTQAAVTGLSVEELEIVETLVKAKNETPKATQKAKGVVIKEGGLKQKSKESSEVELKKKGKAKMVEPEQPSKQQKKIELDEEVAKQLEAEIEKKEQL</sequence>
<reference evidence="1 2" key="2">
    <citation type="journal article" date="2022" name="Mol. Ecol. Resour.">
        <title>The genomes of chicory, endive, great burdock and yacon provide insights into Asteraceae paleo-polyploidization history and plant inulin production.</title>
        <authorList>
            <person name="Fan W."/>
            <person name="Wang S."/>
            <person name="Wang H."/>
            <person name="Wang A."/>
            <person name="Jiang F."/>
            <person name="Liu H."/>
            <person name="Zhao H."/>
            <person name="Xu D."/>
            <person name="Zhang Y."/>
        </authorList>
    </citation>
    <scope>NUCLEOTIDE SEQUENCE [LARGE SCALE GENOMIC DNA]</scope>
    <source>
        <strain evidence="2">cv. Niubang</strain>
    </source>
</reference>
<keyword evidence="2" id="KW-1185">Reference proteome</keyword>
<dbReference type="EMBL" id="CM042053">
    <property type="protein sequence ID" value="KAI3715037.1"/>
    <property type="molecule type" value="Genomic_DNA"/>
</dbReference>